<proteinExistence type="predicted"/>
<dbReference type="PRINTS" id="PR00111">
    <property type="entry name" value="ABHYDROLASE"/>
</dbReference>
<dbReference type="InterPro" id="IPR000073">
    <property type="entry name" value="AB_hydrolase_1"/>
</dbReference>
<dbReference type="GO" id="GO:0016787">
    <property type="term" value="F:hydrolase activity"/>
    <property type="evidence" value="ECO:0007669"/>
    <property type="project" value="UniProtKB-KW"/>
</dbReference>
<name>A0AAE4ZAY0_9BACT</name>
<accession>A0AAE4ZAY0</accession>
<gene>
    <name evidence="2" type="ORF">GWO12_14510</name>
</gene>
<dbReference type="PANTHER" id="PTHR43798">
    <property type="entry name" value="MONOACYLGLYCEROL LIPASE"/>
    <property type="match status" value="1"/>
</dbReference>
<dbReference type="AlphaFoldDB" id="A0AAE4ZAY0"/>
<sequence>MLLLRRLFALGLGAAVGAYLVHRRQRDLAAEPRTIRGPDGRSIEPRFVELEGGECVPVVDVGSGPAVVLVPGLTGDHQVFRYQIPAFTERYRVIAPNLRADFEGVDANFDQFAADLGTVLDELGVSSATLLGLSFGGPICLRFARLHPDRVEALILTNTLARLDLSHVGLNRTLLIPLARWSTRHLPVRMMRRLAELWGDWRVWVYDPSPGNDRIIEYELTAPVRIPTSVGTLRMATFKDRDLRGGLPEITAPALVIAGATDTYTPNDWQREIADLLPAATYAEVPNGGHLSLISQAETFNRMVLEWLEEVRSSADRRRSTTETA</sequence>
<dbReference type="InterPro" id="IPR050266">
    <property type="entry name" value="AB_hydrolase_sf"/>
</dbReference>
<feature type="domain" description="AB hydrolase-1" evidence="1">
    <location>
        <begin position="65"/>
        <end position="294"/>
    </location>
</feature>
<organism evidence="2 3">
    <name type="scientific">Candidatus Kutchimonas denitrificans</name>
    <dbReference type="NCBI Taxonomy" id="3056748"/>
    <lineage>
        <taxon>Bacteria</taxon>
        <taxon>Pseudomonadati</taxon>
        <taxon>Gemmatimonadota</taxon>
        <taxon>Gemmatimonadia</taxon>
        <taxon>Candidatus Palauibacterales</taxon>
        <taxon>Candidatus Palauibacteraceae</taxon>
        <taxon>Candidatus Kutchimonas</taxon>
    </lineage>
</organism>
<dbReference type="EMBL" id="JAACAK010000120">
    <property type="protein sequence ID" value="NIR76303.1"/>
    <property type="molecule type" value="Genomic_DNA"/>
</dbReference>
<protein>
    <submittedName>
        <fullName evidence="2">Alpha/beta fold hydrolase</fullName>
    </submittedName>
</protein>
<keyword evidence="2" id="KW-0378">Hydrolase</keyword>
<comment type="caution">
    <text evidence="2">The sequence shown here is derived from an EMBL/GenBank/DDBJ whole genome shotgun (WGS) entry which is preliminary data.</text>
</comment>
<dbReference type="InterPro" id="IPR029058">
    <property type="entry name" value="AB_hydrolase_fold"/>
</dbReference>
<dbReference type="SUPFAM" id="SSF53474">
    <property type="entry name" value="alpha/beta-Hydrolases"/>
    <property type="match status" value="1"/>
</dbReference>
<dbReference type="Proteomes" id="UP000702544">
    <property type="component" value="Unassembled WGS sequence"/>
</dbReference>
<dbReference type="Pfam" id="PF00561">
    <property type="entry name" value="Abhydrolase_1"/>
    <property type="match status" value="1"/>
</dbReference>
<evidence type="ECO:0000259" key="1">
    <source>
        <dbReference type="Pfam" id="PF00561"/>
    </source>
</evidence>
<evidence type="ECO:0000313" key="2">
    <source>
        <dbReference type="EMBL" id="NIR76303.1"/>
    </source>
</evidence>
<dbReference type="Gene3D" id="3.40.50.1820">
    <property type="entry name" value="alpha/beta hydrolase"/>
    <property type="match status" value="1"/>
</dbReference>
<evidence type="ECO:0000313" key="3">
    <source>
        <dbReference type="Proteomes" id="UP000702544"/>
    </source>
</evidence>
<reference evidence="2 3" key="1">
    <citation type="submission" date="2020-01" db="EMBL/GenBank/DDBJ databases">
        <title>Genomes assembled from Gulf of Kutch pelagic sediment metagenomes.</title>
        <authorList>
            <person name="Chandrashekar M."/>
            <person name="Mahajan M.S."/>
            <person name="Dave K.J."/>
            <person name="Vatsa P."/>
            <person name="Nathani N.M."/>
        </authorList>
    </citation>
    <scope>NUCLEOTIDE SEQUENCE [LARGE SCALE GENOMIC DNA]</scope>
    <source>
        <strain evidence="2">KS3-K002</strain>
    </source>
</reference>